<reference evidence="9 10" key="1">
    <citation type="submission" date="2017-10" db="EMBL/GenBank/DDBJ databases">
        <title>Bacillus sp. nov., a halophilic bacterium isolated from a Keqin Lake.</title>
        <authorList>
            <person name="Wang H."/>
        </authorList>
    </citation>
    <scope>NUCLEOTIDE SEQUENCE [LARGE SCALE GENOMIC DNA]</scope>
    <source>
        <strain evidence="9 10">KQ-12</strain>
    </source>
</reference>
<dbReference type="Gene3D" id="1.10.3730.20">
    <property type="match status" value="1"/>
</dbReference>
<dbReference type="PANTHER" id="PTHR32322">
    <property type="entry name" value="INNER MEMBRANE TRANSPORTER"/>
    <property type="match status" value="1"/>
</dbReference>
<keyword evidence="10" id="KW-1185">Reference proteome</keyword>
<evidence type="ECO:0000256" key="5">
    <source>
        <dbReference type="ARBA" id="ARBA00022989"/>
    </source>
</evidence>
<feature type="transmembrane region" description="Helical" evidence="7">
    <location>
        <begin position="221"/>
        <end position="242"/>
    </location>
</feature>
<keyword evidence="4 7" id="KW-0812">Transmembrane</keyword>
<dbReference type="InterPro" id="IPR037185">
    <property type="entry name" value="EmrE-like"/>
</dbReference>
<feature type="transmembrane region" description="Helical" evidence="7">
    <location>
        <begin position="129"/>
        <end position="146"/>
    </location>
</feature>
<comment type="caution">
    <text evidence="9">The sequence shown here is derived from an EMBL/GenBank/DDBJ whole genome shotgun (WGS) entry which is preliminary data.</text>
</comment>
<evidence type="ECO:0000256" key="6">
    <source>
        <dbReference type="ARBA" id="ARBA00023136"/>
    </source>
</evidence>
<feature type="domain" description="EamA" evidence="8">
    <location>
        <begin position="12"/>
        <end position="145"/>
    </location>
</feature>
<protein>
    <submittedName>
        <fullName evidence="9">EamA family transporter</fullName>
    </submittedName>
</protein>
<accession>A0A323TRT0</accession>
<dbReference type="Proteomes" id="UP000248214">
    <property type="component" value="Unassembled WGS sequence"/>
</dbReference>
<feature type="transmembrane region" description="Helical" evidence="7">
    <location>
        <begin position="158"/>
        <end position="177"/>
    </location>
</feature>
<feature type="transmembrane region" description="Helical" evidence="7">
    <location>
        <begin position="189"/>
        <end position="209"/>
    </location>
</feature>
<evidence type="ECO:0000313" key="9">
    <source>
        <dbReference type="EMBL" id="PYZ95263.1"/>
    </source>
</evidence>
<dbReference type="SUPFAM" id="SSF103481">
    <property type="entry name" value="Multidrug resistance efflux transporter EmrE"/>
    <property type="match status" value="2"/>
</dbReference>
<organism evidence="9 10">
    <name type="scientific">Salipaludibacillus keqinensis</name>
    <dbReference type="NCBI Taxonomy" id="2045207"/>
    <lineage>
        <taxon>Bacteria</taxon>
        <taxon>Bacillati</taxon>
        <taxon>Bacillota</taxon>
        <taxon>Bacilli</taxon>
        <taxon>Bacillales</taxon>
        <taxon>Bacillaceae</taxon>
    </lineage>
</organism>
<evidence type="ECO:0000256" key="7">
    <source>
        <dbReference type="SAM" id="Phobius"/>
    </source>
</evidence>
<dbReference type="AlphaFoldDB" id="A0A323TRT0"/>
<evidence type="ECO:0000256" key="4">
    <source>
        <dbReference type="ARBA" id="ARBA00022692"/>
    </source>
</evidence>
<gene>
    <name evidence="9" type="ORF">CR194_07060</name>
</gene>
<dbReference type="EMBL" id="PDOD01000001">
    <property type="protein sequence ID" value="PYZ95263.1"/>
    <property type="molecule type" value="Genomic_DNA"/>
</dbReference>
<feature type="transmembrane region" description="Helical" evidence="7">
    <location>
        <begin position="12"/>
        <end position="34"/>
    </location>
</feature>
<evidence type="ECO:0000313" key="10">
    <source>
        <dbReference type="Proteomes" id="UP000248214"/>
    </source>
</evidence>
<feature type="transmembrane region" description="Helical" evidence="7">
    <location>
        <begin position="278"/>
        <end position="297"/>
    </location>
</feature>
<dbReference type="GO" id="GO:0005886">
    <property type="term" value="C:plasma membrane"/>
    <property type="evidence" value="ECO:0007669"/>
    <property type="project" value="UniProtKB-SubCell"/>
</dbReference>
<comment type="subcellular location">
    <subcellularLocation>
        <location evidence="1">Cell membrane</location>
        <topology evidence="1">Multi-pass membrane protein</topology>
    </subcellularLocation>
</comment>
<feature type="transmembrane region" description="Helical" evidence="7">
    <location>
        <begin position="40"/>
        <end position="61"/>
    </location>
</feature>
<keyword evidence="6 7" id="KW-0472">Membrane</keyword>
<name>A0A323TRT0_9BACI</name>
<dbReference type="Pfam" id="PF00892">
    <property type="entry name" value="EamA"/>
    <property type="match status" value="2"/>
</dbReference>
<evidence type="ECO:0000256" key="1">
    <source>
        <dbReference type="ARBA" id="ARBA00004651"/>
    </source>
</evidence>
<evidence type="ECO:0000256" key="3">
    <source>
        <dbReference type="ARBA" id="ARBA00022475"/>
    </source>
</evidence>
<dbReference type="PANTHER" id="PTHR32322:SF18">
    <property type="entry name" value="S-ADENOSYLMETHIONINE_S-ADENOSYLHOMOCYSTEINE TRANSPORTER"/>
    <property type="match status" value="1"/>
</dbReference>
<dbReference type="OrthoDB" id="9805239at2"/>
<keyword evidence="3" id="KW-1003">Cell membrane</keyword>
<proteinExistence type="inferred from homology"/>
<sequence length="316" mass="34626">MKRLLINKPWLVYVMLALSTSSWGSAFIAGSYATEDLSPLVVAFFRFFFAAILLIPIMLFMDKGSRRPQGKEWILVSLLGLTGIALYNIAFFIATRDAPIVKSSLFIASNPILIVVLSGLFLKEAITKRNIIGLVLALTGATIIITEGQFQQIIESGLAPIDLVLLLAVVCWALYSVLGKVALQKLSSITTTTYAVVIGTLMLFPFVFVETTIEELQQASLLTWGSILHMSLIVSVLSFIMYYQGIKMIGAARASIFINLMPLSAVILATILLGEKLLLVHIVGALLVISGVTYGTWKVRPKEKRGEKYGTISSRF</sequence>
<feature type="transmembrane region" description="Helical" evidence="7">
    <location>
        <begin position="100"/>
        <end position="122"/>
    </location>
</feature>
<feature type="domain" description="EamA" evidence="8">
    <location>
        <begin position="162"/>
        <end position="293"/>
    </location>
</feature>
<dbReference type="InterPro" id="IPR050638">
    <property type="entry name" value="AA-Vitamin_Transporters"/>
</dbReference>
<dbReference type="RefSeq" id="WP_110608898.1">
    <property type="nucleotide sequence ID" value="NZ_PDOD01000001.1"/>
</dbReference>
<keyword evidence="5 7" id="KW-1133">Transmembrane helix</keyword>
<feature type="transmembrane region" description="Helical" evidence="7">
    <location>
        <begin position="254"/>
        <end position="272"/>
    </location>
</feature>
<comment type="similarity">
    <text evidence="2">Belongs to the EamA transporter family.</text>
</comment>
<feature type="transmembrane region" description="Helical" evidence="7">
    <location>
        <begin position="73"/>
        <end position="94"/>
    </location>
</feature>
<dbReference type="InterPro" id="IPR000620">
    <property type="entry name" value="EamA_dom"/>
</dbReference>
<evidence type="ECO:0000259" key="8">
    <source>
        <dbReference type="Pfam" id="PF00892"/>
    </source>
</evidence>
<evidence type="ECO:0000256" key="2">
    <source>
        <dbReference type="ARBA" id="ARBA00007362"/>
    </source>
</evidence>